<dbReference type="Gene3D" id="3.40.1190.20">
    <property type="match status" value="1"/>
</dbReference>
<dbReference type="GO" id="GO:0006796">
    <property type="term" value="P:phosphate-containing compound metabolic process"/>
    <property type="evidence" value="ECO:0007669"/>
    <property type="project" value="UniProtKB-ARBA"/>
</dbReference>
<dbReference type="RefSeq" id="WP_005203308.1">
    <property type="nucleotide sequence ID" value="NZ_BAFC01000025.1"/>
</dbReference>
<dbReference type="SUPFAM" id="SSF53613">
    <property type="entry name" value="Ribokinase-like"/>
    <property type="match status" value="1"/>
</dbReference>
<keyword evidence="5" id="KW-1185">Reference proteome</keyword>
<evidence type="ECO:0000313" key="5">
    <source>
        <dbReference type="Proteomes" id="UP000005845"/>
    </source>
</evidence>
<name>H5TX15_9ACTN</name>
<keyword evidence="2 4" id="KW-0418">Kinase</keyword>
<evidence type="ECO:0000256" key="2">
    <source>
        <dbReference type="ARBA" id="ARBA00022777"/>
    </source>
</evidence>
<dbReference type="Proteomes" id="UP000005845">
    <property type="component" value="Unassembled WGS sequence"/>
</dbReference>
<comment type="caution">
    <text evidence="4">The sequence shown here is derived from an EMBL/GenBank/DDBJ whole genome shotgun (WGS) entry which is preliminary data.</text>
</comment>
<dbReference type="PANTHER" id="PTHR10584:SF166">
    <property type="entry name" value="RIBOKINASE"/>
    <property type="match status" value="1"/>
</dbReference>
<dbReference type="PANTHER" id="PTHR10584">
    <property type="entry name" value="SUGAR KINASE"/>
    <property type="match status" value="1"/>
</dbReference>
<dbReference type="PRINTS" id="PR00990">
    <property type="entry name" value="RIBOKINASE"/>
</dbReference>
<sequence length="286" mass="28970">MEATGSGVVAVVGTLNLDLVVTLAHRPAVGETVLGRSLTERPGGKGANQARAAAAAASTALVGATGTDAAGDRLVSDLVDVGVDVTYVRRVSGTSGHAVIEVDEDGDNSIIVISGANSQLTPDDVGAALDALRPAVVMTQLESPTEVTAATATWCQDSEIRFVLNPSPTAPVDPSILAEADPLIVNQIEAAYYADLSEDAEPSDLARKLLTISRSVIITRGGDDVVVAGSGSLDILDVPQVDVVDTTGTGDVFAGTLVAHLANGTTLLDAARAANRASADHVSASR</sequence>
<evidence type="ECO:0000259" key="3">
    <source>
        <dbReference type="Pfam" id="PF00294"/>
    </source>
</evidence>
<dbReference type="eggNOG" id="COG0524">
    <property type="taxonomic scope" value="Bacteria"/>
</dbReference>
<dbReference type="Pfam" id="PF00294">
    <property type="entry name" value="PfkB"/>
    <property type="match status" value="1"/>
</dbReference>
<keyword evidence="1" id="KW-0808">Transferase</keyword>
<evidence type="ECO:0000256" key="1">
    <source>
        <dbReference type="ARBA" id="ARBA00022679"/>
    </source>
</evidence>
<evidence type="ECO:0000313" key="4">
    <source>
        <dbReference type="EMBL" id="GAB38023.1"/>
    </source>
</evidence>
<feature type="domain" description="Carbohydrate kinase PfkB" evidence="3">
    <location>
        <begin position="9"/>
        <end position="279"/>
    </location>
</feature>
<accession>H5TX15</accession>
<proteinExistence type="predicted"/>
<dbReference type="AlphaFoldDB" id="H5TX15"/>
<dbReference type="EMBL" id="BAFC01000025">
    <property type="protein sequence ID" value="GAB38023.1"/>
    <property type="molecule type" value="Genomic_DNA"/>
</dbReference>
<dbReference type="GO" id="GO:0016301">
    <property type="term" value="F:kinase activity"/>
    <property type="evidence" value="ECO:0007669"/>
    <property type="project" value="UniProtKB-KW"/>
</dbReference>
<dbReference type="InterPro" id="IPR002139">
    <property type="entry name" value="Ribo/fructo_kinase"/>
</dbReference>
<dbReference type="InterPro" id="IPR029056">
    <property type="entry name" value="Ribokinase-like"/>
</dbReference>
<dbReference type="GO" id="GO:0005829">
    <property type="term" value="C:cytosol"/>
    <property type="evidence" value="ECO:0007669"/>
    <property type="project" value="TreeGrafter"/>
</dbReference>
<reference evidence="4 5" key="1">
    <citation type="submission" date="2012-02" db="EMBL/GenBank/DDBJ databases">
        <title>Whole genome shotgun sequence of Gordonia sputi NBRC 100414.</title>
        <authorList>
            <person name="Yoshida I."/>
            <person name="Hosoyama A."/>
            <person name="Tsuchikane K."/>
            <person name="Katsumata H."/>
            <person name="Yamazaki S."/>
            <person name="Fujita N."/>
        </authorList>
    </citation>
    <scope>NUCLEOTIDE SEQUENCE [LARGE SCALE GENOMIC DNA]</scope>
    <source>
        <strain evidence="4 5">NBRC 100414</strain>
    </source>
</reference>
<organism evidence="4 5">
    <name type="scientific">Gordonia sputi NBRC 100414</name>
    <dbReference type="NCBI Taxonomy" id="1089453"/>
    <lineage>
        <taxon>Bacteria</taxon>
        <taxon>Bacillati</taxon>
        <taxon>Actinomycetota</taxon>
        <taxon>Actinomycetes</taxon>
        <taxon>Mycobacteriales</taxon>
        <taxon>Gordoniaceae</taxon>
        <taxon>Gordonia</taxon>
    </lineage>
</organism>
<gene>
    <name evidence="4" type="primary">rbsK</name>
    <name evidence="4" type="ORF">GOSPT_025_00570</name>
</gene>
<protein>
    <submittedName>
        <fullName evidence="4">Ribokinase</fullName>
    </submittedName>
</protein>
<dbReference type="InterPro" id="IPR011611">
    <property type="entry name" value="PfkB_dom"/>
</dbReference>